<accession>A0A1H1QAT1</accession>
<keyword evidence="2" id="KW-1185">Reference proteome</keyword>
<gene>
    <name evidence="1" type="ORF">SAMN04488570_1365</name>
</gene>
<dbReference type="Proteomes" id="UP000198859">
    <property type="component" value="Chromosome I"/>
</dbReference>
<dbReference type="EMBL" id="LT629757">
    <property type="protein sequence ID" value="SDS20621.1"/>
    <property type="molecule type" value="Genomic_DNA"/>
</dbReference>
<dbReference type="STRING" id="642780.SAMN04488570_1365"/>
<dbReference type="RefSeq" id="WP_091727588.1">
    <property type="nucleotide sequence ID" value="NZ_LT629757.1"/>
</dbReference>
<organism evidence="1 2">
    <name type="scientific">Nocardioides scoriae</name>
    <dbReference type="NCBI Taxonomy" id="642780"/>
    <lineage>
        <taxon>Bacteria</taxon>
        <taxon>Bacillati</taxon>
        <taxon>Actinomycetota</taxon>
        <taxon>Actinomycetes</taxon>
        <taxon>Propionibacteriales</taxon>
        <taxon>Nocardioidaceae</taxon>
        <taxon>Nocardioides</taxon>
    </lineage>
</organism>
<name>A0A1H1QAT1_9ACTN</name>
<dbReference type="AlphaFoldDB" id="A0A1H1QAT1"/>
<reference evidence="2" key="1">
    <citation type="submission" date="2016-10" db="EMBL/GenBank/DDBJ databases">
        <authorList>
            <person name="Varghese N."/>
            <person name="Submissions S."/>
        </authorList>
    </citation>
    <scope>NUCLEOTIDE SEQUENCE [LARGE SCALE GENOMIC DNA]</scope>
    <source>
        <strain evidence="2">DSM 22127</strain>
    </source>
</reference>
<proteinExistence type="predicted"/>
<evidence type="ECO:0000313" key="1">
    <source>
        <dbReference type="EMBL" id="SDS20621.1"/>
    </source>
</evidence>
<protein>
    <submittedName>
        <fullName evidence="1">Uncharacterized protein</fullName>
    </submittedName>
</protein>
<evidence type="ECO:0000313" key="2">
    <source>
        <dbReference type="Proteomes" id="UP000198859"/>
    </source>
</evidence>
<sequence length="144" mass="15768">MSDTTATRETFQQTAGELAREHTLLEELIPSCPAWCNSEHHRAVDEGVTAEAAAVHSTADLVGRLEELRNSVTGQVVREGRSAGWDLILQAPGDKRCWGTPAVNLDVYDGHKTRQHIVLNMTGGEARVLARQLLHFADLLDLSS</sequence>